<keyword evidence="3" id="KW-0560">Oxidoreductase</keyword>
<dbReference type="AlphaFoldDB" id="A0A1B2DC53"/>
<dbReference type="EMBL" id="CP016808">
    <property type="protein sequence ID" value="ANY65291.1"/>
    <property type="molecule type" value="Genomic_DNA"/>
</dbReference>
<dbReference type="GO" id="GO:0016705">
    <property type="term" value="F:oxidoreductase activity, acting on paired donors, with incorporation or reduction of molecular oxygen"/>
    <property type="evidence" value="ECO:0007669"/>
    <property type="project" value="UniProtKB-ARBA"/>
</dbReference>
<dbReference type="InterPro" id="IPR036922">
    <property type="entry name" value="Rieske_2Fe-2S_sf"/>
</dbReference>
<dbReference type="GO" id="GO:0046872">
    <property type="term" value="F:metal ion binding"/>
    <property type="evidence" value="ECO:0007669"/>
    <property type="project" value="UniProtKB-KW"/>
</dbReference>
<keyword evidence="2" id="KW-0479">Metal-binding</keyword>
<name>A0A1B2DC53_9BACL</name>
<dbReference type="CDD" id="cd03530">
    <property type="entry name" value="Rieske_NirD_small_Bacillus"/>
    <property type="match status" value="1"/>
</dbReference>
<accession>A0A1B2DC53</accession>
<dbReference type="GO" id="GO:0008942">
    <property type="term" value="F:nitrite reductase [NAD(P)H] activity"/>
    <property type="evidence" value="ECO:0007669"/>
    <property type="project" value="InterPro"/>
</dbReference>
<keyword evidence="4" id="KW-0408">Iron</keyword>
<dbReference type="InterPro" id="IPR012748">
    <property type="entry name" value="Rieske-like_NirD"/>
</dbReference>
<dbReference type="InterPro" id="IPR017941">
    <property type="entry name" value="Rieske_2Fe-2S"/>
</dbReference>
<evidence type="ECO:0000313" key="8">
    <source>
        <dbReference type="EMBL" id="ANY65291.1"/>
    </source>
</evidence>
<dbReference type="Pfam" id="PF00355">
    <property type="entry name" value="Rieske"/>
    <property type="match status" value="1"/>
</dbReference>
<dbReference type="Gene3D" id="2.102.10.10">
    <property type="entry name" value="Rieske [2Fe-2S] iron-sulphur domain"/>
    <property type="match status" value="1"/>
</dbReference>
<evidence type="ECO:0000256" key="1">
    <source>
        <dbReference type="ARBA" id="ARBA00022714"/>
    </source>
</evidence>
<evidence type="ECO:0000256" key="5">
    <source>
        <dbReference type="ARBA" id="ARBA00023014"/>
    </source>
</evidence>
<dbReference type="GO" id="GO:0004497">
    <property type="term" value="F:monooxygenase activity"/>
    <property type="evidence" value="ECO:0007669"/>
    <property type="project" value="UniProtKB-ARBA"/>
</dbReference>
<evidence type="ECO:0000256" key="6">
    <source>
        <dbReference type="ARBA" id="ARBA00023063"/>
    </source>
</evidence>
<organism evidence="8">
    <name type="scientific">Paenibacillus sp. BIHB 4019</name>
    <dbReference type="NCBI Taxonomy" id="1870819"/>
    <lineage>
        <taxon>Bacteria</taxon>
        <taxon>Bacillati</taxon>
        <taxon>Bacillota</taxon>
        <taxon>Bacilli</taxon>
        <taxon>Bacillales</taxon>
        <taxon>Paenibacillaceae</taxon>
        <taxon>Paenibacillus</taxon>
    </lineage>
</organism>
<dbReference type="GO" id="GO:0051537">
    <property type="term" value="F:2 iron, 2 sulfur cluster binding"/>
    <property type="evidence" value="ECO:0007669"/>
    <property type="project" value="UniProtKB-KW"/>
</dbReference>
<keyword evidence="6" id="KW-0534">Nitrate assimilation</keyword>
<evidence type="ECO:0000256" key="3">
    <source>
        <dbReference type="ARBA" id="ARBA00023002"/>
    </source>
</evidence>
<dbReference type="RefSeq" id="WP_056039167.1">
    <property type="nucleotide sequence ID" value="NZ_CP016808.1"/>
</dbReference>
<evidence type="ECO:0000256" key="2">
    <source>
        <dbReference type="ARBA" id="ARBA00022723"/>
    </source>
</evidence>
<gene>
    <name evidence="8" type="ORF">BBD42_01450</name>
</gene>
<evidence type="ECO:0000256" key="4">
    <source>
        <dbReference type="ARBA" id="ARBA00023004"/>
    </source>
</evidence>
<dbReference type="GO" id="GO:0042128">
    <property type="term" value="P:nitrate assimilation"/>
    <property type="evidence" value="ECO:0007669"/>
    <property type="project" value="UniProtKB-KW"/>
</dbReference>
<keyword evidence="1" id="KW-0001">2Fe-2S</keyword>
<reference evidence="8" key="1">
    <citation type="submission" date="2016-08" db="EMBL/GenBank/DDBJ databases">
        <title>Complete Genome Seqeunce of Paenibacillus sp. BIHB 4019 from tea rhizoplane.</title>
        <authorList>
            <person name="Thakur R."/>
            <person name="Swarnkar M.K."/>
            <person name="Gulati A."/>
        </authorList>
    </citation>
    <scope>NUCLEOTIDE SEQUENCE [LARGE SCALE GENOMIC DNA]</scope>
    <source>
        <strain evidence="8">BIHB4019</strain>
    </source>
</reference>
<protein>
    <submittedName>
        <fullName evidence="8">Nitrite reductase</fullName>
    </submittedName>
</protein>
<dbReference type="PROSITE" id="PS51296">
    <property type="entry name" value="RIESKE"/>
    <property type="match status" value="1"/>
</dbReference>
<keyword evidence="5" id="KW-0411">Iron-sulfur</keyword>
<dbReference type="SUPFAM" id="SSF50022">
    <property type="entry name" value="ISP domain"/>
    <property type="match status" value="1"/>
</dbReference>
<dbReference type="PANTHER" id="PTHR21496:SF23">
    <property type="entry name" value="3-PHENYLPROPIONATE_CINNAMIC ACID DIOXYGENASE FERREDOXIN SUBUNIT"/>
    <property type="match status" value="1"/>
</dbReference>
<proteinExistence type="predicted"/>
<evidence type="ECO:0000259" key="7">
    <source>
        <dbReference type="PROSITE" id="PS51296"/>
    </source>
</evidence>
<dbReference type="PANTHER" id="PTHR21496">
    <property type="entry name" value="FERREDOXIN-RELATED"/>
    <property type="match status" value="1"/>
</dbReference>
<dbReference type="NCBIfam" id="TIGR02378">
    <property type="entry name" value="nirD_assim_sml"/>
    <property type="match status" value="1"/>
</dbReference>
<feature type="domain" description="Rieske" evidence="7">
    <location>
        <begin position="4"/>
        <end position="99"/>
    </location>
</feature>
<sequence length="103" mass="11188">MSKLLIGKLSDIDVRGSRTVRVKETEIALFRLEDGSVLAIENRCPHKGGLLSEGMVCGTVVHCPLHDWKVDLHSGLVKDPDDGCVTTFATEIDPDNGAIYVVI</sequence>